<protein>
    <recommendedName>
        <fullName evidence="3 4">Protein NrdI</fullName>
    </recommendedName>
</protein>
<evidence type="ECO:0000313" key="6">
    <source>
        <dbReference type="Proteomes" id="UP000280726"/>
    </source>
</evidence>
<dbReference type="Gene3D" id="3.40.50.360">
    <property type="match status" value="1"/>
</dbReference>
<dbReference type="GO" id="GO:0010181">
    <property type="term" value="F:FMN binding"/>
    <property type="evidence" value="ECO:0007669"/>
    <property type="project" value="InterPro"/>
</dbReference>
<comment type="similarity">
    <text evidence="2 4">Belongs to the NrdI family.</text>
</comment>
<sequence>MGILVYFSSATNNTHRFVEKVGLPAARIPLRAGDPPLRVEQEYVLVVPTYGGGNGRGAVPKQVITFLNDPHNRSLIRGVIAAGNTNFGEAYCIAGDIVAAKCQVPYLFRFELLGTTEDVTRVREGLGQFWQQRSQVPA</sequence>
<name>A0A3N4ZM83_9MICO</name>
<dbReference type="NCBIfam" id="TIGR00333">
    <property type="entry name" value="nrdI"/>
    <property type="match status" value="1"/>
</dbReference>
<accession>A0A3N4ZM83</accession>
<dbReference type="RefSeq" id="WP_123915923.1">
    <property type="nucleotide sequence ID" value="NZ_RKRA01000001.1"/>
</dbReference>
<dbReference type="EMBL" id="RKRA01000001">
    <property type="protein sequence ID" value="RPF26812.1"/>
    <property type="molecule type" value="Genomic_DNA"/>
</dbReference>
<dbReference type="PIRSF" id="PIRSF005087">
    <property type="entry name" value="NrdI"/>
    <property type="match status" value="1"/>
</dbReference>
<dbReference type="InterPro" id="IPR020852">
    <property type="entry name" value="RNR_Ib_NrdI_bac"/>
</dbReference>
<dbReference type="Proteomes" id="UP000280726">
    <property type="component" value="Unassembled WGS sequence"/>
</dbReference>
<comment type="function">
    <text evidence="1 4">Probably involved in ribonucleotide reductase function.</text>
</comment>
<dbReference type="InterPro" id="IPR029039">
    <property type="entry name" value="Flavoprotein-like_sf"/>
</dbReference>
<dbReference type="PANTHER" id="PTHR37297:SF1">
    <property type="entry name" value="PROTEIN NRDI"/>
    <property type="match status" value="1"/>
</dbReference>
<proteinExistence type="inferred from homology"/>
<evidence type="ECO:0000256" key="2">
    <source>
        <dbReference type="ARBA" id="ARBA00009942"/>
    </source>
</evidence>
<dbReference type="SUPFAM" id="SSF52218">
    <property type="entry name" value="Flavoproteins"/>
    <property type="match status" value="1"/>
</dbReference>
<dbReference type="OrthoDB" id="350535at2"/>
<evidence type="ECO:0000256" key="4">
    <source>
        <dbReference type="HAMAP-Rule" id="MF_00128"/>
    </source>
</evidence>
<evidence type="ECO:0000313" key="5">
    <source>
        <dbReference type="EMBL" id="RPF26812.1"/>
    </source>
</evidence>
<comment type="caution">
    <text evidence="5">The sequence shown here is derived from an EMBL/GenBank/DDBJ whole genome shotgun (WGS) entry which is preliminary data.</text>
</comment>
<evidence type="ECO:0000256" key="1">
    <source>
        <dbReference type="ARBA" id="ARBA00003999"/>
    </source>
</evidence>
<keyword evidence="6" id="KW-1185">Reference proteome</keyword>
<organism evidence="5 6">
    <name type="scientific">Georgenia muralis</name>
    <dbReference type="NCBI Taxonomy" id="154117"/>
    <lineage>
        <taxon>Bacteria</taxon>
        <taxon>Bacillati</taxon>
        <taxon>Actinomycetota</taxon>
        <taxon>Actinomycetes</taxon>
        <taxon>Micrococcales</taxon>
        <taxon>Bogoriellaceae</taxon>
        <taxon>Georgenia</taxon>
    </lineage>
</organism>
<reference evidence="5 6" key="1">
    <citation type="submission" date="2018-11" db="EMBL/GenBank/DDBJ databases">
        <title>Sequencing the genomes of 1000 actinobacteria strains.</title>
        <authorList>
            <person name="Klenk H.-P."/>
        </authorList>
    </citation>
    <scope>NUCLEOTIDE SEQUENCE [LARGE SCALE GENOMIC DNA]</scope>
    <source>
        <strain evidence="5 6">DSM 14418</strain>
    </source>
</reference>
<dbReference type="InterPro" id="IPR004465">
    <property type="entry name" value="RNR_NrdI"/>
</dbReference>
<dbReference type="HAMAP" id="MF_00128">
    <property type="entry name" value="NrdI"/>
    <property type="match status" value="1"/>
</dbReference>
<evidence type="ECO:0000256" key="3">
    <source>
        <dbReference type="ARBA" id="ARBA00020129"/>
    </source>
</evidence>
<dbReference type="Pfam" id="PF07972">
    <property type="entry name" value="Flavodoxin_NdrI"/>
    <property type="match status" value="1"/>
</dbReference>
<dbReference type="AlphaFoldDB" id="A0A3N4ZM83"/>
<dbReference type="PANTHER" id="PTHR37297">
    <property type="entry name" value="PROTEIN NRDI"/>
    <property type="match status" value="1"/>
</dbReference>
<gene>
    <name evidence="4" type="primary">nrdI</name>
    <name evidence="5" type="ORF">EDD32_1269</name>
</gene>